<keyword evidence="1" id="KW-0521">NADP</keyword>
<keyword evidence="1" id="KW-0443">Lipid metabolism</keyword>
<keyword evidence="4" id="KW-1185">Reference proteome</keyword>
<dbReference type="SUPFAM" id="SSF51735">
    <property type="entry name" value="NAD(P)-binding Rossmann-fold domains"/>
    <property type="match status" value="1"/>
</dbReference>
<dbReference type="GO" id="GO:0006629">
    <property type="term" value="P:lipid metabolic process"/>
    <property type="evidence" value="ECO:0007669"/>
    <property type="project" value="UniProtKB-KW"/>
</dbReference>
<evidence type="ECO:0000259" key="2">
    <source>
        <dbReference type="Pfam" id="PF07993"/>
    </source>
</evidence>
<keyword evidence="1" id="KW-0560">Oxidoreductase</keyword>
<reference evidence="4" key="1">
    <citation type="submission" date="2024-06" db="EMBL/GenBank/DDBJ databases">
        <authorList>
            <person name="Ryan C."/>
        </authorList>
    </citation>
    <scope>NUCLEOTIDE SEQUENCE [LARGE SCALE GENOMIC DNA]</scope>
</reference>
<name>A0ABC9BFY7_9POAL</name>
<dbReference type="Gene3D" id="3.40.50.720">
    <property type="entry name" value="NAD(P)-binding Rossmann-like Domain"/>
    <property type="match status" value="1"/>
</dbReference>
<dbReference type="EC" id="1.2.1.84" evidence="1"/>
<dbReference type="PANTHER" id="PTHR11011">
    <property type="entry name" value="MALE STERILITY PROTEIN 2-RELATED"/>
    <property type="match status" value="1"/>
</dbReference>
<proteinExistence type="inferred from homology"/>
<dbReference type="Pfam" id="PF07993">
    <property type="entry name" value="NAD_binding_4"/>
    <property type="match status" value="1"/>
</dbReference>
<dbReference type="InterPro" id="IPR026055">
    <property type="entry name" value="FAR"/>
</dbReference>
<evidence type="ECO:0000256" key="1">
    <source>
        <dbReference type="RuleBase" id="RU363097"/>
    </source>
</evidence>
<feature type="domain" description="Thioester reductase (TE)" evidence="2">
    <location>
        <begin position="21"/>
        <end position="331"/>
    </location>
</feature>
<comment type="catalytic activity">
    <reaction evidence="1">
        <text>a long-chain fatty acyl-CoA + 2 NADPH + 2 H(+) = a long-chain primary fatty alcohol + 2 NADP(+) + CoA</text>
        <dbReference type="Rhea" id="RHEA:52716"/>
        <dbReference type="ChEBI" id="CHEBI:15378"/>
        <dbReference type="ChEBI" id="CHEBI:57287"/>
        <dbReference type="ChEBI" id="CHEBI:57783"/>
        <dbReference type="ChEBI" id="CHEBI:58349"/>
        <dbReference type="ChEBI" id="CHEBI:77396"/>
        <dbReference type="ChEBI" id="CHEBI:83139"/>
        <dbReference type="EC" id="1.2.1.84"/>
    </reaction>
</comment>
<comment type="function">
    <text evidence="1">Catalyzes the reduction of fatty acyl-CoA to fatty alcohols.</text>
</comment>
<sequence>MIDAMDAATIVGYFKGKSILITGSTGFLGKILVEKILRVQPDVHKIYLLVRGIDEPTAKQRVQQEVIDTDLFDLLREKRGKGFQQFVEEKVVALAGDIIHHNLGLETPMLDALAKEIDVIVNIAATTNFYGRYDVSLDVNVMGVKHLCQFAKQCARLKMLMHVSTAFVSGFREGLILEKPIKPGESLREGTFLDIDAELRLVREVKKQLTMTNSSTGGADDDTDKKKTERTAMKELGLQRARHHGWSNTYVFTKAMGEVLLGQLRGDIPVVIMRPSIITSVRADPVPGWMQGTRTIDTIIIGYAKQNLSCFLADLTFVMDVIPGDMVVNAMMAAMVAHSEEKGAQLVYHSTSSLRNPATYNVLYQSGRRHFYENPRVGKDGKVIPTKEMYFFPTIARFCTWSICCSAGSSPSSTTTSTASTSL</sequence>
<organism evidence="3 4">
    <name type="scientific">Urochloa decumbens</name>
    <dbReference type="NCBI Taxonomy" id="240449"/>
    <lineage>
        <taxon>Eukaryota</taxon>
        <taxon>Viridiplantae</taxon>
        <taxon>Streptophyta</taxon>
        <taxon>Embryophyta</taxon>
        <taxon>Tracheophyta</taxon>
        <taxon>Spermatophyta</taxon>
        <taxon>Magnoliopsida</taxon>
        <taxon>Liliopsida</taxon>
        <taxon>Poales</taxon>
        <taxon>Poaceae</taxon>
        <taxon>PACMAD clade</taxon>
        <taxon>Panicoideae</taxon>
        <taxon>Panicodae</taxon>
        <taxon>Paniceae</taxon>
        <taxon>Melinidinae</taxon>
        <taxon>Urochloa</taxon>
    </lineage>
</organism>
<gene>
    <name evidence="3" type="ORF">URODEC1_LOCUS64779</name>
</gene>
<evidence type="ECO:0000313" key="4">
    <source>
        <dbReference type="Proteomes" id="UP001497457"/>
    </source>
</evidence>
<protein>
    <recommendedName>
        <fullName evidence="1">Fatty acyl-CoA reductase</fullName>
        <ecNumber evidence="1">1.2.1.84</ecNumber>
    </recommendedName>
</protein>
<comment type="similarity">
    <text evidence="1">Belongs to the fatty acyl-CoA reductase family.</text>
</comment>
<evidence type="ECO:0000313" key="3">
    <source>
        <dbReference type="EMBL" id="CAL5000301.1"/>
    </source>
</evidence>
<dbReference type="InterPro" id="IPR036291">
    <property type="entry name" value="NAD(P)-bd_dom_sf"/>
</dbReference>
<dbReference type="CDD" id="cd05236">
    <property type="entry name" value="FAR-N_SDR_e"/>
    <property type="match status" value="1"/>
</dbReference>
<dbReference type="EMBL" id="OZ075135">
    <property type="protein sequence ID" value="CAL5000301.1"/>
    <property type="molecule type" value="Genomic_DNA"/>
</dbReference>
<dbReference type="GO" id="GO:0102965">
    <property type="term" value="F:alcohol-forming long-chain fatty acyl-CoA reductase activity"/>
    <property type="evidence" value="ECO:0007669"/>
    <property type="project" value="UniProtKB-EC"/>
</dbReference>
<reference evidence="3 4" key="2">
    <citation type="submission" date="2024-10" db="EMBL/GenBank/DDBJ databases">
        <authorList>
            <person name="Ryan C."/>
        </authorList>
    </citation>
    <scope>NUCLEOTIDE SEQUENCE [LARGE SCALE GENOMIC DNA]</scope>
</reference>
<accession>A0ABC9BFY7</accession>
<dbReference type="Proteomes" id="UP001497457">
    <property type="component" value="Chromosome 25rd"/>
</dbReference>
<dbReference type="PANTHER" id="PTHR11011:SF121">
    <property type="entry name" value="FATTY ACYL-COA REDUCTASE"/>
    <property type="match status" value="1"/>
</dbReference>
<dbReference type="InterPro" id="IPR013120">
    <property type="entry name" value="FAR_NAD-bd"/>
</dbReference>
<dbReference type="AlphaFoldDB" id="A0ABC9BFY7"/>
<keyword evidence="1" id="KW-0444">Lipid biosynthesis</keyword>